<dbReference type="PANTHER" id="PTHR43240">
    <property type="entry name" value="1,4-DIHYDROXY-2-NAPHTHOYL-COA THIOESTERASE 1"/>
    <property type="match status" value="1"/>
</dbReference>
<organism evidence="4 5">
    <name type="scientific">Spartinivicinus marinus</name>
    <dbReference type="NCBI Taxonomy" id="2994442"/>
    <lineage>
        <taxon>Bacteria</taxon>
        <taxon>Pseudomonadati</taxon>
        <taxon>Pseudomonadota</taxon>
        <taxon>Gammaproteobacteria</taxon>
        <taxon>Oceanospirillales</taxon>
        <taxon>Zooshikellaceae</taxon>
        <taxon>Spartinivicinus</taxon>
    </lineage>
</organism>
<dbReference type="GO" id="GO:0005829">
    <property type="term" value="C:cytosol"/>
    <property type="evidence" value="ECO:0007669"/>
    <property type="project" value="TreeGrafter"/>
</dbReference>
<proteinExistence type="inferred from homology"/>
<dbReference type="PANTHER" id="PTHR43240:SF5">
    <property type="entry name" value="1,4-DIHYDROXY-2-NAPHTHOYL-COA THIOESTERASE 1"/>
    <property type="match status" value="1"/>
</dbReference>
<gene>
    <name evidence="4" type="ORF">H0A36_29030</name>
</gene>
<dbReference type="InterPro" id="IPR003736">
    <property type="entry name" value="PAAI_dom"/>
</dbReference>
<dbReference type="RefSeq" id="WP_180572004.1">
    <property type="nucleotide sequence ID" value="NZ_JACCKB010000249.1"/>
</dbReference>
<evidence type="ECO:0000256" key="2">
    <source>
        <dbReference type="ARBA" id="ARBA00022801"/>
    </source>
</evidence>
<dbReference type="NCBIfam" id="TIGR00369">
    <property type="entry name" value="unchar_dom_1"/>
    <property type="match status" value="1"/>
</dbReference>
<dbReference type="InterPro" id="IPR006683">
    <property type="entry name" value="Thioestr_dom"/>
</dbReference>
<evidence type="ECO:0000313" key="4">
    <source>
        <dbReference type="EMBL" id="NYZ70063.1"/>
    </source>
</evidence>
<dbReference type="Proteomes" id="UP000569732">
    <property type="component" value="Unassembled WGS sequence"/>
</dbReference>
<reference evidence="4 5" key="1">
    <citation type="submission" date="2020-07" db="EMBL/GenBank/DDBJ databases">
        <title>Endozoicomonas sp. nov., isolated from sediment.</title>
        <authorList>
            <person name="Gu T."/>
        </authorList>
    </citation>
    <scope>NUCLEOTIDE SEQUENCE [LARGE SCALE GENOMIC DNA]</scope>
    <source>
        <strain evidence="4 5">SM1973</strain>
    </source>
</reference>
<evidence type="ECO:0000256" key="1">
    <source>
        <dbReference type="ARBA" id="ARBA00008324"/>
    </source>
</evidence>
<evidence type="ECO:0000313" key="5">
    <source>
        <dbReference type="Proteomes" id="UP000569732"/>
    </source>
</evidence>
<dbReference type="InterPro" id="IPR029069">
    <property type="entry name" value="HotDog_dom_sf"/>
</dbReference>
<keyword evidence="5" id="KW-1185">Reference proteome</keyword>
<keyword evidence="2" id="KW-0378">Hydrolase</keyword>
<comment type="caution">
    <text evidence="4">The sequence shown here is derived from an EMBL/GenBank/DDBJ whole genome shotgun (WGS) entry which is preliminary data.</text>
</comment>
<dbReference type="GO" id="GO:0061522">
    <property type="term" value="F:1,4-dihydroxy-2-naphthoyl-CoA thioesterase activity"/>
    <property type="evidence" value="ECO:0007669"/>
    <property type="project" value="TreeGrafter"/>
</dbReference>
<sequence>MTSPIWTTPKTLEELNEFSKNTLHEHLGIEFIDMGDNYLKAKMPVDARTLQPHGILHGGASVVLAETTGSIASEMCVDHDKRCIGLDINANHIRKVSSGYVYCTARPAHMGQTTQVWLLDITNEQGKMICHSRLTMMIQPQ</sequence>
<evidence type="ECO:0000259" key="3">
    <source>
        <dbReference type="Pfam" id="PF03061"/>
    </source>
</evidence>
<feature type="domain" description="Thioesterase" evidence="3">
    <location>
        <begin position="53"/>
        <end position="129"/>
    </location>
</feature>
<dbReference type="Pfam" id="PF03061">
    <property type="entry name" value="4HBT"/>
    <property type="match status" value="1"/>
</dbReference>
<dbReference type="EMBL" id="JACCKB010000249">
    <property type="protein sequence ID" value="NYZ70063.1"/>
    <property type="molecule type" value="Genomic_DNA"/>
</dbReference>
<dbReference type="AlphaFoldDB" id="A0A853I9W1"/>
<protein>
    <submittedName>
        <fullName evidence="4">Hotdog fold thioesterase</fullName>
    </submittedName>
</protein>
<dbReference type="Gene3D" id="3.10.129.10">
    <property type="entry name" value="Hotdog Thioesterase"/>
    <property type="match status" value="1"/>
</dbReference>
<accession>A0A853I9W1</accession>
<name>A0A853I9W1_9GAMM</name>
<dbReference type="SUPFAM" id="SSF54637">
    <property type="entry name" value="Thioesterase/thiol ester dehydrase-isomerase"/>
    <property type="match status" value="1"/>
</dbReference>
<comment type="similarity">
    <text evidence="1">Belongs to the thioesterase PaaI family.</text>
</comment>
<dbReference type="CDD" id="cd03443">
    <property type="entry name" value="PaaI_thioesterase"/>
    <property type="match status" value="1"/>
</dbReference>